<name>A0A7C8U7R5_ORBOL</name>
<dbReference type="PANTHER" id="PTHR23137">
    <property type="entry name" value="VESICLE TRANSPORT PROTEIN-RELATED"/>
    <property type="match status" value="1"/>
</dbReference>
<gene>
    <name evidence="9" type="primary">SFT2</name>
    <name evidence="9" type="ORF">TWF106_003701</name>
</gene>
<dbReference type="PANTHER" id="PTHR23137:SF36">
    <property type="entry name" value="VESICLE TRANSPORT PROTEIN SFT2C"/>
    <property type="match status" value="1"/>
</dbReference>
<keyword evidence="6 8" id="KW-0472">Membrane</keyword>
<dbReference type="GO" id="GO:0000139">
    <property type="term" value="C:Golgi membrane"/>
    <property type="evidence" value="ECO:0007669"/>
    <property type="project" value="UniProtKB-SubCell"/>
</dbReference>
<evidence type="ECO:0000256" key="7">
    <source>
        <dbReference type="ARBA" id="ARBA00025800"/>
    </source>
</evidence>
<feature type="transmembrane region" description="Helical" evidence="8">
    <location>
        <begin position="147"/>
        <end position="176"/>
    </location>
</feature>
<evidence type="ECO:0000256" key="3">
    <source>
        <dbReference type="ARBA" id="ARBA00022692"/>
    </source>
</evidence>
<feature type="transmembrane region" description="Helical" evidence="8">
    <location>
        <begin position="77"/>
        <end position="102"/>
    </location>
</feature>
<comment type="function">
    <text evidence="8">Nonessential protein required for the fusion of transport vesicles derived from the endocytic pathway with the Golgi complex.</text>
</comment>
<dbReference type="Pfam" id="PF04178">
    <property type="entry name" value="Got1"/>
    <property type="match status" value="1"/>
</dbReference>
<reference evidence="9 10" key="1">
    <citation type="submission" date="2019-06" db="EMBL/GenBank/DDBJ databases">
        <authorList>
            <person name="Palmer J.M."/>
        </authorList>
    </citation>
    <scope>NUCLEOTIDE SEQUENCE [LARGE SCALE GENOMIC DNA]</scope>
    <source>
        <strain evidence="9 10">TWF106</strain>
    </source>
</reference>
<evidence type="ECO:0000256" key="5">
    <source>
        <dbReference type="ARBA" id="ARBA00022989"/>
    </source>
</evidence>
<comment type="caution">
    <text evidence="8">Lacks conserved residue(s) required for the propagation of feature annotation.</text>
</comment>
<dbReference type="AlphaFoldDB" id="A0A7C8U7R5"/>
<evidence type="ECO:0000313" key="10">
    <source>
        <dbReference type="Proteomes" id="UP000472727"/>
    </source>
</evidence>
<sequence length="218" mass="24443">MAAESQFRSQWTSWSRRDEPVRTSRDTGFMSRLSGLNPFGNDGYVRLPTTNADTQLPARTREEEEGGMFAMSYWDRMLGFAICNLGAAVCFVICFFLFPAFIFKIPKFAALWTVGSLLFLSSWAILYGPVNYARHLLSSERLPFTGIYFGSIALTLYFALGLHSALLTIISMPILAMYSGTCMKTRHPVDVKLATGWGILQVSSHKKFGIDEGTLAWF</sequence>
<dbReference type="InterPro" id="IPR007305">
    <property type="entry name" value="Vesicle_transpt_Got1/SFT2"/>
</dbReference>
<dbReference type="EMBL" id="WIWS01000182">
    <property type="protein sequence ID" value="KAF3199730.1"/>
    <property type="molecule type" value="Genomic_DNA"/>
</dbReference>
<dbReference type="InterPro" id="IPR011691">
    <property type="entry name" value="Vesicle_transpt_SFT2"/>
</dbReference>
<dbReference type="Proteomes" id="UP000472727">
    <property type="component" value="Unassembled WGS sequence"/>
</dbReference>
<keyword evidence="3 8" id="KW-0812">Transmembrane</keyword>
<comment type="similarity">
    <text evidence="7 8">Belongs to the SFT2 family.</text>
</comment>
<dbReference type="GO" id="GO:0015031">
    <property type="term" value="P:protein transport"/>
    <property type="evidence" value="ECO:0007669"/>
    <property type="project" value="UniProtKB-KW"/>
</dbReference>
<keyword evidence="2 8" id="KW-0813">Transport</keyword>
<protein>
    <recommendedName>
        <fullName evidence="8">Protein transport protein SFT2</fullName>
    </recommendedName>
</protein>
<dbReference type="GO" id="GO:0016192">
    <property type="term" value="P:vesicle-mediated transport"/>
    <property type="evidence" value="ECO:0007669"/>
    <property type="project" value="InterPro"/>
</dbReference>
<keyword evidence="8" id="KW-0333">Golgi apparatus</keyword>
<keyword evidence="4 8" id="KW-0653">Protein transport</keyword>
<evidence type="ECO:0000313" key="9">
    <source>
        <dbReference type="EMBL" id="KAF3199730.1"/>
    </source>
</evidence>
<evidence type="ECO:0000256" key="1">
    <source>
        <dbReference type="ARBA" id="ARBA00004141"/>
    </source>
</evidence>
<evidence type="ECO:0000256" key="8">
    <source>
        <dbReference type="RuleBase" id="RU363111"/>
    </source>
</evidence>
<organism evidence="9 10">
    <name type="scientific">Orbilia oligospora</name>
    <name type="common">Nematode-trapping fungus</name>
    <name type="synonym">Arthrobotrys oligospora</name>
    <dbReference type="NCBI Taxonomy" id="2813651"/>
    <lineage>
        <taxon>Eukaryota</taxon>
        <taxon>Fungi</taxon>
        <taxon>Dikarya</taxon>
        <taxon>Ascomycota</taxon>
        <taxon>Pezizomycotina</taxon>
        <taxon>Orbiliomycetes</taxon>
        <taxon>Orbiliales</taxon>
        <taxon>Orbiliaceae</taxon>
        <taxon>Orbilia</taxon>
    </lineage>
</organism>
<comment type="caution">
    <text evidence="9">The sequence shown here is derived from an EMBL/GenBank/DDBJ whole genome shotgun (WGS) entry which is preliminary data.</text>
</comment>
<evidence type="ECO:0000256" key="4">
    <source>
        <dbReference type="ARBA" id="ARBA00022927"/>
    </source>
</evidence>
<comment type="subcellular location">
    <subcellularLocation>
        <location evidence="8">Golgi apparatus membrane</location>
        <topology evidence="8">Multi-pass membrane protein</topology>
    </subcellularLocation>
    <subcellularLocation>
        <location evidence="1">Membrane</location>
        <topology evidence="1">Multi-pass membrane protein</topology>
    </subcellularLocation>
</comment>
<evidence type="ECO:0000256" key="2">
    <source>
        <dbReference type="ARBA" id="ARBA00022448"/>
    </source>
</evidence>
<keyword evidence="5 8" id="KW-1133">Transmembrane helix</keyword>
<evidence type="ECO:0000256" key="6">
    <source>
        <dbReference type="ARBA" id="ARBA00023136"/>
    </source>
</evidence>
<feature type="transmembrane region" description="Helical" evidence="8">
    <location>
        <begin position="109"/>
        <end position="127"/>
    </location>
</feature>
<proteinExistence type="inferred from homology"/>
<accession>A0A7C8U7R5</accession>